<proteinExistence type="predicted"/>
<organism evidence="1 2">
    <name type="scientific">Streptomyces citrinus</name>
    <dbReference type="NCBI Taxonomy" id="3118173"/>
    <lineage>
        <taxon>Bacteria</taxon>
        <taxon>Bacillati</taxon>
        <taxon>Actinomycetota</taxon>
        <taxon>Actinomycetes</taxon>
        <taxon>Kitasatosporales</taxon>
        <taxon>Streptomycetaceae</taxon>
        <taxon>Streptomyces</taxon>
    </lineage>
</organism>
<gene>
    <name evidence="1" type="ORF">V2W30_36085</name>
</gene>
<dbReference type="Proteomes" id="UP001432251">
    <property type="component" value="Chromosome"/>
</dbReference>
<protein>
    <submittedName>
        <fullName evidence="1">Uncharacterized protein</fullName>
    </submittedName>
</protein>
<reference evidence="1" key="1">
    <citation type="journal article" date="2025" name="Int. J. Syst. Evol. Microbiol.">
        <title>Streptomyces citrinus sp. nov., with yellow diffusible pigment.</title>
        <authorList>
            <person name="He Y."/>
            <person name="Yang E."/>
            <person name="Xu J."/>
            <person name="Sun Y."/>
            <person name="Sun L."/>
        </authorList>
    </citation>
    <scope>NUCLEOTIDE SEQUENCE</scope>
    <source>
        <strain evidence="1">Q6</strain>
    </source>
</reference>
<name>A0ACD5AMG0_9ACTN</name>
<sequence length="396" mass="42194">MPRRRAVVLGGLAMALIAAVATVIASSGDEGGHLAANRAQLKRACAGMLPYEELRGRIPDAVAGRVDQYGTELEPDERSRSAAHCSVTWPGHGSVRVTAVPVLSYLSVPVEVEDLAPGAYGPEREAPGLTGGTRKQGGAWILAECPNGLRGQVRTTGLLQVDAVVDLPHAGAAADFRTAVHLANEITARQKCGGAPLKEPAEVVDPYEAHVTEDYKVTSVDEPGRDQPKCRGLGARTGFPGRWTAGGDLQDSRLLSVCTAYSDTEAPEEWDVTAITAASWAGPVGDAAYDQYRSSGDTPDFQDGRRARTIPQEGGDAVLDLWARSRCAAGPTYHRVTAGFEVDGHGFDIEVSKARRAALSASVRKVLDAYLDDPAAWPRLRHCHDTTVIGEVEEWQ</sequence>
<dbReference type="EMBL" id="CP146022">
    <property type="protein sequence ID" value="WWQ68220.1"/>
    <property type="molecule type" value="Genomic_DNA"/>
</dbReference>
<evidence type="ECO:0000313" key="2">
    <source>
        <dbReference type="Proteomes" id="UP001432251"/>
    </source>
</evidence>
<accession>A0ACD5AMG0</accession>
<keyword evidence="2" id="KW-1185">Reference proteome</keyword>
<evidence type="ECO:0000313" key="1">
    <source>
        <dbReference type="EMBL" id="WWQ68220.1"/>
    </source>
</evidence>